<dbReference type="Gene3D" id="1.20.1250.20">
    <property type="entry name" value="MFS general substrate transporter like domains"/>
    <property type="match status" value="2"/>
</dbReference>
<dbReference type="Proteomes" id="UP001498398">
    <property type="component" value="Unassembled WGS sequence"/>
</dbReference>
<protein>
    <recommendedName>
        <fullName evidence="4">Major facilitator superfamily (MFS) profile domain-containing protein</fullName>
    </recommendedName>
</protein>
<feature type="transmembrane region" description="Helical" evidence="3">
    <location>
        <begin position="99"/>
        <end position="122"/>
    </location>
</feature>
<evidence type="ECO:0000313" key="6">
    <source>
        <dbReference type="Proteomes" id="UP001498398"/>
    </source>
</evidence>
<comment type="caution">
    <text evidence="5">The sequence shown here is derived from an EMBL/GenBank/DDBJ whole genome shotgun (WGS) entry which is preliminary data.</text>
</comment>
<dbReference type="SUPFAM" id="SSF103473">
    <property type="entry name" value="MFS general substrate transporter"/>
    <property type="match status" value="1"/>
</dbReference>
<dbReference type="InterPro" id="IPR036259">
    <property type="entry name" value="MFS_trans_sf"/>
</dbReference>
<accession>A0ABR1JPD9</accession>
<comment type="similarity">
    <text evidence="2">Belongs to the major facilitator superfamily. Monocarboxylate porter (TC 2.A.1.13) family.</text>
</comment>
<dbReference type="InterPro" id="IPR020846">
    <property type="entry name" value="MFS_dom"/>
</dbReference>
<evidence type="ECO:0000256" key="3">
    <source>
        <dbReference type="SAM" id="Phobius"/>
    </source>
</evidence>
<feature type="transmembrane region" description="Helical" evidence="3">
    <location>
        <begin position="169"/>
        <end position="189"/>
    </location>
</feature>
<sequence>MNDVQRPGEEFELRAATARAHITAPGDQLEVESEQQNVFFAAPVLSRPEVIRSYQIKLVLAGSLMIFHIIGINQVYGIFQEFYTSSRSNIIDAQGEDALVSLVGSIGTGLTWSGCIFVSPLLEKTRDWSWTGNAGSWRLDNVKLITLAGAFIMSMGLIFASFATRLWHLYLTQAILYGLGSSMYYYPIMTLAPTYFDRHRGFAMGVILAGSGVGGLVMALVLQNLLDKYGIGWALRVLGIWNFVVGIGVASVVRARDTSGSSNGRSSTLPNKSLMKKGTFWYQSFGAFLQAGGNVVPLYYMSSYAVSVLSLPRSTSSLFVSINSGVNSVSRILMGVLADHIGRQNTLVGGTILSSLSVFALWYDAPESRFIAFVVMYGIYAGGYNALLPTTIVEVYGAENYASVNSVMYFIRGLGSIFGAPVAGVILGTHKRTGEGLAGMGSGIEFLKKRYNDVVVYDGILLMAAALCVVYVRWLDARDKGRWKWKA</sequence>
<dbReference type="InterPro" id="IPR011701">
    <property type="entry name" value="MFS"/>
</dbReference>
<dbReference type="PANTHER" id="PTHR11360">
    <property type="entry name" value="MONOCARBOXYLATE TRANSPORTER"/>
    <property type="match status" value="1"/>
</dbReference>
<feature type="transmembrane region" description="Helical" evidence="3">
    <location>
        <begin position="201"/>
        <end position="221"/>
    </location>
</feature>
<keyword evidence="3" id="KW-0812">Transmembrane</keyword>
<dbReference type="Pfam" id="PF07690">
    <property type="entry name" value="MFS_1"/>
    <property type="match status" value="1"/>
</dbReference>
<dbReference type="InterPro" id="IPR050327">
    <property type="entry name" value="Proton-linked_MCT"/>
</dbReference>
<comment type="subcellular location">
    <subcellularLocation>
        <location evidence="1">Membrane</location>
        <topology evidence="1">Multi-pass membrane protein</topology>
    </subcellularLocation>
</comment>
<evidence type="ECO:0000256" key="1">
    <source>
        <dbReference type="ARBA" id="ARBA00004141"/>
    </source>
</evidence>
<reference evidence="5 6" key="1">
    <citation type="submission" date="2024-01" db="EMBL/GenBank/DDBJ databases">
        <title>A draft genome for the cacao thread blight pathogen Marasmiellus scandens.</title>
        <authorList>
            <person name="Baruah I.K."/>
            <person name="Leung J."/>
            <person name="Bukari Y."/>
            <person name="Amoako-Attah I."/>
            <person name="Meinhardt L.W."/>
            <person name="Bailey B.A."/>
            <person name="Cohen S.P."/>
        </authorList>
    </citation>
    <scope>NUCLEOTIDE SEQUENCE [LARGE SCALE GENOMIC DNA]</scope>
    <source>
        <strain evidence="5 6">GH-19</strain>
    </source>
</reference>
<proteinExistence type="inferred from homology"/>
<feature type="transmembrane region" description="Helical" evidence="3">
    <location>
        <begin position="280"/>
        <end position="300"/>
    </location>
</feature>
<evidence type="ECO:0000259" key="4">
    <source>
        <dbReference type="PROSITE" id="PS50850"/>
    </source>
</evidence>
<dbReference type="EMBL" id="JBANRG010000007">
    <property type="protein sequence ID" value="KAK7464994.1"/>
    <property type="molecule type" value="Genomic_DNA"/>
</dbReference>
<dbReference type="PROSITE" id="PS50850">
    <property type="entry name" value="MFS"/>
    <property type="match status" value="1"/>
</dbReference>
<feature type="transmembrane region" description="Helical" evidence="3">
    <location>
        <begin position="233"/>
        <end position="253"/>
    </location>
</feature>
<feature type="transmembrane region" description="Helical" evidence="3">
    <location>
        <begin position="345"/>
        <end position="363"/>
    </location>
</feature>
<gene>
    <name evidence="5" type="ORF">VKT23_006203</name>
</gene>
<keyword evidence="6" id="KW-1185">Reference proteome</keyword>
<feature type="transmembrane region" description="Helical" evidence="3">
    <location>
        <begin position="369"/>
        <end position="388"/>
    </location>
</feature>
<feature type="domain" description="Major facilitator superfamily (MFS) profile" evidence="4">
    <location>
        <begin position="234"/>
        <end position="487"/>
    </location>
</feature>
<feature type="transmembrane region" description="Helical" evidence="3">
    <location>
        <begin position="409"/>
        <end position="427"/>
    </location>
</feature>
<keyword evidence="3" id="KW-0472">Membrane</keyword>
<organism evidence="5 6">
    <name type="scientific">Marasmiellus scandens</name>
    <dbReference type="NCBI Taxonomy" id="2682957"/>
    <lineage>
        <taxon>Eukaryota</taxon>
        <taxon>Fungi</taxon>
        <taxon>Dikarya</taxon>
        <taxon>Basidiomycota</taxon>
        <taxon>Agaricomycotina</taxon>
        <taxon>Agaricomycetes</taxon>
        <taxon>Agaricomycetidae</taxon>
        <taxon>Agaricales</taxon>
        <taxon>Marasmiineae</taxon>
        <taxon>Omphalotaceae</taxon>
        <taxon>Marasmiellus</taxon>
    </lineage>
</organism>
<evidence type="ECO:0000256" key="2">
    <source>
        <dbReference type="ARBA" id="ARBA00006727"/>
    </source>
</evidence>
<feature type="transmembrane region" description="Helical" evidence="3">
    <location>
        <begin position="142"/>
        <end position="163"/>
    </location>
</feature>
<evidence type="ECO:0000313" key="5">
    <source>
        <dbReference type="EMBL" id="KAK7464994.1"/>
    </source>
</evidence>
<name>A0ABR1JPD9_9AGAR</name>
<keyword evidence="3" id="KW-1133">Transmembrane helix</keyword>
<feature type="transmembrane region" description="Helical" evidence="3">
    <location>
        <begin position="454"/>
        <end position="474"/>
    </location>
</feature>
<feature type="transmembrane region" description="Helical" evidence="3">
    <location>
        <begin position="58"/>
        <end position="79"/>
    </location>
</feature>
<dbReference type="PANTHER" id="PTHR11360:SF284">
    <property type="entry name" value="EG:103B4.3 PROTEIN-RELATED"/>
    <property type="match status" value="1"/>
</dbReference>